<evidence type="ECO:0000313" key="1">
    <source>
        <dbReference type="EMBL" id="SEV97171.1"/>
    </source>
</evidence>
<dbReference type="EMBL" id="FOJG01000001">
    <property type="protein sequence ID" value="SEV97171.1"/>
    <property type="molecule type" value="Genomic_DNA"/>
</dbReference>
<dbReference type="STRING" id="29529.SAMN04488122_0010"/>
<reference evidence="2" key="1">
    <citation type="submission" date="2016-10" db="EMBL/GenBank/DDBJ databases">
        <authorList>
            <person name="Varghese N."/>
            <person name="Submissions S."/>
        </authorList>
    </citation>
    <scope>NUCLEOTIDE SEQUENCE [LARGE SCALE GENOMIC DNA]</scope>
    <source>
        <strain evidence="2">DSM 3695</strain>
    </source>
</reference>
<name>A0A1I0N8E7_9BACT</name>
<protein>
    <submittedName>
        <fullName evidence="1">Uncharacterized protein</fullName>
    </submittedName>
</protein>
<dbReference type="AlphaFoldDB" id="A0A1I0N8E7"/>
<keyword evidence="2" id="KW-1185">Reference proteome</keyword>
<accession>A0A1I0N8E7</accession>
<evidence type="ECO:0000313" key="2">
    <source>
        <dbReference type="Proteomes" id="UP000199310"/>
    </source>
</evidence>
<sequence length="30" mass="3371">MGQNGYKIDIEGFIVSNSFIINNLELSLLK</sequence>
<organism evidence="1 2">
    <name type="scientific">Chitinophaga arvensicola</name>
    <dbReference type="NCBI Taxonomy" id="29529"/>
    <lineage>
        <taxon>Bacteria</taxon>
        <taxon>Pseudomonadati</taxon>
        <taxon>Bacteroidota</taxon>
        <taxon>Chitinophagia</taxon>
        <taxon>Chitinophagales</taxon>
        <taxon>Chitinophagaceae</taxon>
        <taxon>Chitinophaga</taxon>
    </lineage>
</organism>
<gene>
    <name evidence="1" type="ORF">SAMN04488122_0010</name>
</gene>
<dbReference type="Proteomes" id="UP000199310">
    <property type="component" value="Unassembled WGS sequence"/>
</dbReference>
<proteinExistence type="predicted"/>